<feature type="transmembrane region" description="Helical" evidence="1">
    <location>
        <begin position="144"/>
        <end position="161"/>
    </location>
</feature>
<dbReference type="EMBL" id="BAAAHQ010000001">
    <property type="protein sequence ID" value="GAA0912031.1"/>
    <property type="molecule type" value="Genomic_DNA"/>
</dbReference>
<sequence>MADIQPPAVPAGRPVIQGVVGGLSAALGFLALLASGLMSHYIAFGTALLLGGALVVWLAIVGRRIGWITWLATAAGAGAGLLLSLFVTRGSVGGAFGYSHGLGFPWSWRRGHIESEDWAVVEAARANPAMLSTRVDWTGLGLDLLFWWSVAVLVIVPIAQLRRVRKAEA</sequence>
<name>A0ABN1NM39_9ACTN</name>
<keyword evidence="1" id="KW-0472">Membrane</keyword>
<gene>
    <name evidence="2" type="ORF">GCM10009560_02010</name>
</gene>
<dbReference type="RefSeq" id="WP_343947706.1">
    <property type="nucleotide sequence ID" value="NZ_BAAAHQ010000001.1"/>
</dbReference>
<organism evidence="2 3">
    <name type="scientific">Nonomuraea longicatena</name>
    <dbReference type="NCBI Taxonomy" id="83682"/>
    <lineage>
        <taxon>Bacteria</taxon>
        <taxon>Bacillati</taxon>
        <taxon>Actinomycetota</taxon>
        <taxon>Actinomycetes</taxon>
        <taxon>Streptosporangiales</taxon>
        <taxon>Streptosporangiaceae</taxon>
        <taxon>Nonomuraea</taxon>
    </lineage>
</organism>
<feature type="transmembrane region" description="Helical" evidence="1">
    <location>
        <begin position="15"/>
        <end position="35"/>
    </location>
</feature>
<keyword evidence="3" id="KW-1185">Reference proteome</keyword>
<dbReference type="Proteomes" id="UP001501578">
    <property type="component" value="Unassembled WGS sequence"/>
</dbReference>
<reference evidence="2 3" key="1">
    <citation type="journal article" date="2019" name="Int. J. Syst. Evol. Microbiol.">
        <title>The Global Catalogue of Microorganisms (GCM) 10K type strain sequencing project: providing services to taxonomists for standard genome sequencing and annotation.</title>
        <authorList>
            <consortium name="The Broad Institute Genomics Platform"/>
            <consortium name="The Broad Institute Genome Sequencing Center for Infectious Disease"/>
            <person name="Wu L."/>
            <person name="Ma J."/>
        </authorList>
    </citation>
    <scope>NUCLEOTIDE SEQUENCE [LARGE SCALE GENOMIC DNA]</scope>
    <source>
        <strain evidence="2 3">JCM 11136</strain>
    </source>
</reference>
<keyword evidence="1" id="KW-0812">Transmembrane</keyword>
<evidence type="ECO:0000313" key="3">
    <source>
        <dbReference type="Proteomes" id="UP001501578"/>
    </source>
</evidence>
<evidence type="ECO:0008006" key="4">
    <source>
        <dbReference type="Google" id="ProtNLM"/>
    </source>
</evidence>
<comment type="caution">
    <text evidence="2">The sequence shown here is derived from an EMBL/GenBank/DDBJ whole genome shotgun (WGS) entry which is preliminary data.</text>
</comment>
<protein>
    <recommendedName>
        <fullName evidence="4">Integral membrane protein</fullName>
    </recommendedName>
</protein>
<evidence type="ECO:0000256" key="1">
    <source>
        <dbReference type="SAM" id="Phobius"/>
    </source>
</evidence>
<feature type="transmembrane region" description="Helical" evidence="1">
    <location>
        <begin position="41"/>
        <end position="60"/>
    </location>
</feature>
<accession>A0ABN1NM39</accession>
<keyword evidence="1" id="KW-1133">Transmembrane helix</keyword>
<feature type="transmembrane region" description="Helical" evidence="1">
    <location>
        <begin position="67"/>
        <end position="87"/>
    </location>
</feature>
<proteinExistence type="predicted"/>
<evidence type="ECO:0000313" key="2">
    <source>
        <dbReference type="EMBL" id="GAA0912031.1"/>
    </source>
</evidence>